<gene>
    <name evidence="2" type="ORF">FDY93_12715</name>
</gene>
<keyword evidence="1" id="KW-0812">Transmembrane</keyword>
<dbReference type="Proteomes" id="UP000306791">
    <property type="component" value="Unassembled WGS sequence"/>
</dbReference>
<evidence type="ECO:0000313" key="3">
    <source>
        <dbReference type="Proteomes" id="UP000306791"/>
    </source>
</evidence>
<feature type="transmembrane region" description="Helical" evidence="1">
    <location>
        <begin position="114"/>
        <end position="134"/>
    </location>
</feature>
<evidence type="ECO:0008006" key="4">
    <source>
        <dbReference type="Google" id="ProtNLM"/>
    </source>
</evidence>
<evidence type="ECO:0000256" key="1">
    <source>
        <dbReference type="SAM" id="Phobius"/>
    </source>
</evidence>
<comment type="caution">
    <text evidence="2">The sequence shown here is derived from an EMBL/GenBank/DDBJ whole genome shotgun (WGS) entry which is preliminary data.</text>
</comment>
<dbReference type="RefSeq" id="WP_138236135.1">
    <property type="nucleotide sequence ID" value="NZ_CP185860.1"/>
</dbReference>
<keyword evidence="1" id="KW-1133">Transmembrane helix</keyword>
<proteinExistence type="predicted"/>
<feature type="transmembrane region" description="Helical" evidence="1">
    <location>
        <begin position="81"/>
        <end position="108"/>
    </location>
</feature>
<keyword evidence="3" id="KW-1185">Reference proteome</keyword>
<organism evidence="2 3">
    <name type="scientific">Microbulbifer harenosus</name>
    <dbReference type="NCBI Taxonomy" id="2576840"/>
    <lineage>
        <taxon>Bacteria</taxon>
        <taxon>Pseudomonadati</taxon>
        <taxon>Pseudomonadota</taxon>
        <taxon>Gammaproteobacteria</taxon>
        <taxon>Cellvibrionales</taxon>
        <taxon>Microbulbiferaceae</taxon>
        <taxon>Microbulbifer</taxon>
    </lineage>
</organism>
<dbReference type="EMBL" id="VANI01000013">
    <property type="protein sequence ID" value="TLM76584.1"/>
    <property type="molecule type" value="Genomic_DNA"/>
</dbReference>
<reference evidence="2 3" key="1">
    <citation type="submission" date="2019-05" db="EMBL/GenBank/DDBJ databases">
        <title>Microbulbifer harenosus sp. nov., an alginate-degrading bacterium isolated from coastal sand.</title>
        <authorList>
            <person name="Huang H."/>
            <person name="Mo K."/>
            <person name="Bao S."/>
        </authorList>
    </citation>
    <scope>NUCLEOTIDE SEQUENCE [LARGE SCALE GENOMIC DNA]</scope>
    <source>
        <strain evidence="2 3">HB161719</strain>
    </source>
</reference>
<keyword evidence="1" id="KW-0472">Membrane</keyword>
<protein>
    <recommendedName>
        <fullName evidence="4">Phage holin family protein</fullName>
    </recommendedName>
</protein>
<evidence type="ECO:0000313" key="2">
    <source>
        <dbReference type="EMBL" id="TLM76584.1"/>
    </source>
</evidence>
<name>A0ABY2UHU2_9GAMM</name>
<sequence length="167" mass="18321">MTLDGVLLMAAPEKSHPLYAEEYADIDNAAPPPTEDSLRADMAALMDRAEATLTLATAWTENLTRLAHLEFQRTVTAGKRIVALLLLAFFLAIALVVSLCAGLGLLGYYFFQSVYIGFGIFLLAQLLTVAVLLLSASRLRKLLGFDETRKQAKEAIDDVTALFKQRD</sequence>
<accession>A0ABY2UHU2</accession>